<organism evidence="11 12">
    <name type="scientific">Yoonia maritima</name>
    <dbReference type="NCBI Taxonomy" id="1435347"/>
    <lineage>
        <taxon>Bacteria</taxon>
        <taxon>Pseudomonadati</taxon>
        <taxon>Pseudomonadota</taxon>
        <taxon>Alphaproteobacteria</taxon>
        <taxon>Rhodobacterales</taxon>
        <taxon>Paracoccaceae</taxon>
        <taxon>Yoonia</taxon>
    </lineage>
</organism>
<feature type="domain" description="UvrD-like helicase ATP-binding" evidence="10">
    <location>
        <begin position="176"/>
        <end position="649"/>
    </location>
</feature>
<evidence type="ECO:0000313" key="11">
    <source>
        <dbReference type="EMBL" id="PRY78252.1"/>
    </source>
</evidence>
<dbReference type="Pfam" id="PF01396">
    <property type="entry name" value="Zn_ribbon_Top1"/>
    <property type="match status" value="2"/>
</dbReference>
<dbReference type="AlphaFoldDB" id="A0A2T0W0A1"/>
<dbReference type="EC" id="5.6.2.4" evidence="7"/>
<dbReference type="GO" id="GO:0006265">
    <property type="term" value="P:DNA topological change"/>
    <property type="evidence" value="ECO:0007669"/>
    <property type="project" value="InterPro"/>
</dbReference>
<dbReference type="GO" id="GO:0005524">
    <property type="term" value="F:ATP binding"/>
    <property type="evidence" value="ECO:0007669"/>
    <property type="project" value="UniProtKB-UniRule"/>
</dbReference>
<evidence type="ECO:0000256" key="5">
    <source>
        <dbReference type="ARBA" id="ARBA00023235"/>
    </source>
</evidence>
<dbReference type="InterPro" id="IPR027417">
    <property type="entry name" value="P-loop_NTPase"/>
</dbReference>
<dbReference type="InterPro" id="IPR013498">
    <property type="entry name" value="Topo_IA_Znf"/>
</dbReference>
<feature type="binding site" evidence="9">
    <location>
        <begin position="197"/>
        <end position="204"/>
    </location>
    <ligand>
        <name>ATP</name>
        <dbReference type="ChEBI" id="CHEBI:30616"/>
    </ligand>
</feature>
<evidence type="ECO:0000256" key="2">
    <source>
        <dbReference type="ARBA" id="ARBA00022801"/>
    </source>
</evidence>
<comment type="catalytic activity">
    <reaction evidence="8">
        <text>ATP + H2O = ADP + phosphate + H(+)</text>
        <dbReference type="Rhea" id="RHEA:13065"/>
        <dbReference type="ChEBI" id="CHEBI:15377"/>
        <dbReference type="ChEBI" id="CHEBI:15378"/>
        <dbReference type="ChEBI" id="CHEBI:30616"/>
        <dbReference type="ChEBI" id="CHEBI:43474"/>
        <dbReference type="ChEBI" id="CHEBI:456216"/>
        <dbReference type="EC" id="5.6.2.4"/>
    </reaction>
</comment>
<comment type="catalytic activity">
    <reaction evidence="6">
        <text>Couples ATP hydrolysis with the unwinding of duplex DNA by translocating in the 3'-5' direction.</text>
        <dbReference type="EC" id="5.6.2.4"/>
    </reaction>
</comment>
<evidence type="ECO:0000256" key="1">
    <source>
        <dbReference type="ARBA" id="ARBA00022741"/>
    </source>
</evidence>
<keyword evidence="5" id="KW-0413">Isomerase</keyword>
<dbReference type="PROSITE" id="PS51198">
    <property type="entry name" value="UVRD_HELICASE_ATP_BIND"/>
    <property type="match status" value="1"/>
</dbReference>
<keyword evidence="4 9" id="KW-0067">ATP-binding</keyword>
<dbReference type="OrthoDB" id="5298826at2"/>
<keyword evidence="12" id="KW-1185">Reference proteome</keyword>
<evidence type="ECO:0000313" key="12">
    <source>
        <dbReference type="Proteomes" id="UP000238007"/>
    </source>
</evidence>
<evidence type="ECO:0000256" key="3">
    <source>
        <dbReference type="ARBA" id="ARBA00022806"/>
    </source>
</evidence>
<dbReference type="GO" id="GO:0016887">
    <property type="term" value="F:ATP hydrolysis activity"/>
    <property type="evidence" value="ECO:0007669"/>
    <property type="project" value="RHEA"/>
</dbReference>
<dbReference type="SUPFAM" id="SSF52540">
    <property type="entry name" value="P-loop containing nucleoside triphosphate hydrolases"/>
    <property type="match status" value="1"/>
</dbReference>
<sequence length="946" mass="105856">MQYDGNEIVVQAKPLVYGTLRELASAPTVENGFWGASLTLRLDDQPAHFLKGARPKDAVNFSNAIREDWEAAIQADLEQSRALIDALVLQIGELSNPATYPAACVVSPILERARGLDQRLLSKLPQEALEDAHRGQIDKIQGFVRNARHLRQQAISAFEERQLVQWAEFFETFESNPLTLEQRKSIVSDEDATLVLAGAGSGKTSVITAKAGYLLKSGARRPEELLLLAFASAAAKEMSERIEAKCGEPLEARTFHSLAYDIIGTVEGSKPALAAHATDDKAYLALIRDILRALVKTASEVSKSIVGWFSHTRLDEKSEWDFKKKHSYYTYIEKLDLRTLQGEQVKSFEELMIANWLYENGIEYEYEPDYEHKVSEGGFRDYCPDFRLTKSGIYIEHFGVRRTKSADGTYRLSTAPFVDREEYLAGMDWKRGVHAEHETTLIETFSYEREDGSLLDALAEKIAPFETVNPRSPETLFDRVVELNQADSFVQLLGTFLKHYKGGGYQLNECAEKGRTLKLGKRASTFLSIFEPVYSEYQTQLNGRIDFEDMILRATKYAETKEYRSPFRHILVDEFQDISRSRGRLVKALKAQHSDARIFAVGDDWQSIYRFAGSDINLMRNFGDEFGGVFDGQSGVHRTVDLGRTFRSVDQIAHAAKRFVLQNPAQLNKTVIPAGTSDMPALKVVSTIKADEKNKLEQVLHSLQGTAQRMQPVSVLLLGRYRHLAPSNLAQLRRKFSDLDISFRTIHASKGLEADHVVILNMFRGRTGFPSEIVDDPLLSLVSPEAEPFENAEERRVMYVALTRARKSVTLMGSASKQSAFVSELLDDPEYGTTGADEQVEFNHTCGECGGHLIPVPTKDGRTWYRCEHATLCGHSLNACASCGIGLPDRNKTTGMSKCSCGAEYPSCPSCEDGWLVERKGRYGSFLGCVSFPRCKGKAKIAKKKN</sequence>
<dbReference type="GO" id="GO:0003916">
    <property type="term" value="F:DNA topoisomerase activity"/>
    <property type="evidence" value="ECO:0007669"/>
    <property type="project" value="InterPro"/>
</dbReference>
<name>A0A2T0W0A1_9RHOB</name>
<dbReference type="RefSeq" id="WP_106356599.1">
    <property type="nucleotide sequence ID" value="NZ_PVTP01000004.1"/>
</dbReference>
<dbReference type="EMBL" id="PVTP01000004">
    <property type="protein sequence ID" value="PRY78252.1"/>
    <property type="molecule type" value="Genomic_DNA"/>
</dbReference>
<evidence type="ECO:0000256" key="7">
    <source>
        <dbReference type="ARBA" id="ARBA00034808"/>
    </source>
</evidence>
<reference evidence="11 12" key="1">
    <citation type="submission" date="2018-03" db="EMBL/GenBank/DDBJ databases">
        <title>Genomic Encyclopedia of Archaeal and Bacterial Type Strains, Phase II (KMG-II): from individual species to whole genera.</title>
        <authorList>
            <person name="Goeker M."/>
        </authorList>
    </citation>
    <scope>NUCLEOTIDE SEQUENCE [LARGE SCALE GENOMIC DNA]</scope>
    <source>
        <strain evidence="11 12">DSM 101533</strain>
    </source>
</reference>
<dbReference type="InterPro" id="IPR014017">
    <property type="entry name" value="DNA_helicase_UvrD-like_C"/>
</dbReference>
<keyword evidence="2 9" id="KW-0378">Hydrolase</keyword>
<evidence type="ECO:0000256" key="8">
    <source>
        <dbReference type="ARBA" id="ARBA00048988"/>
    </source>
</evidence>
<dbReference type="Gene3D" id="3.40.91.30">
    <property type="match status" value="1"/>
</dbReference>
<dbReference type="PANTHER" id="PTHR11070">
    <property type="entry name" value="UVRD / RECB / PCRA DNA HELICASE FAMILY MEMBER"/>
    <property type="match status" value="1"/>
</dbReference>
<dbReference type="InterPro" id="IPR014016">
    <property type="entry name" value="UvrD-like_ATP-bd"/>
</dbReference>
<dbReference type="Gene3D" id="3.40.50.300">
    <property type="entry name" value="P-loop containing nucleotide triphosphate hydrolases"/>
    <property type="match status" value="3"/>
</dbReference>
<dbReference type="GO" id="GO:0005694">
    <property type="term" value="C:chromosome"/>
    <property type="evidence" value="ECO:0007669"/>
    <property type="project" value="InterPro"/>
</dbReference>
<evidence type="ECO:0000256" key="4">
    <source>
        <dbReference type="ARBA" id="ARBA00022840"/>
    </source>
</evidence>
<dbReference type="Gene3D" id="3.30.65.10">
    <property type="entry name" value="Bacterial Topoisomerase I, domain 1"/>
    <property type="match status" value="1"/>
</dbReference>
<dbReference type="GO" id="GO:0005829">
    <property type="term" value="C:cytosol"/>
    <property type="evidence" value="ECO:0007669"/>
    <property type="project" value="TreeGrafter"/>
</dbReference>
<dbReference type="GO" id="GO:0003677">
    <property type="term" value="F:DNA binding"/>
    <property type="evidence" value="ECO:0007669"/>
    <property type="project" value="InterPro"/>
</dbReference>
<proteinExistence type="predicted"/>
<keyword evidence="1 9" id="KW-0547">Nucleotide-binding</keyword>
<dbReference type="Pfam" id="PF13361">
    <property type="entry name" value="UvrD_C"/>
    <property type="match status" value="1"/>
</dbReference>
<dbReference type="Proteomes" id="UP000238007">
    <property type="component" value="Unassembled WGS sequence"/>
</dbReference>
<dbReference type="PANTHER" id="PTHR11070:SF63">
    <property type="entry name" value="DNA HELICASE IV"/>
    <property type="match status" value="1"/>
</dbReference>
<dbReference type="GO" id="GO:0043138">
    <property type="term" value="F:3'-5' DNA helicase activity"/>
    <property type="evidence" value="ECO:0007669"/>
    <property type="project" value="UniProtKB-EC"/>
</dbReference>
<dbReference type="GO" id="GO:0000725">
    <property type="term" value="P:recombinational repair"/>
    <property type="evidence" value="ECO:0007669"/>
    <property type="project" value="TreeGrafter"/>
</dbReference>
<evidence type="ECO:0000256" key="9">
    <source>
        <dbReference type="PROSITE-ProRule" id="PRU00560"/>
    </source>
</evidence>
<evidence type="ECO:0000259" key="10">
    <source>
        <dbReference type="PROSITE" id="PS51198"/>
    </source>
</evidence>
<evidence type="ECO:0000256" key="6">
    <source>
        <dbReference type="ARBA" id="ARBA00034617"/>
    </source>
</evidence>
<dbReference type="InterPro" id="IPR000212">
    <property type="entry name" value="DNA_helicase_UvrD/REP"/>
</dbReference>
<dbReference type="Pfam" id="PF00580">
    <property type="entry name" value="UvrD-helicase"/>
    <property type="match status" value="2"/>
</dbReference>
<accession>A0A2T0W0A1</accession>
<gene>
    <name evidence="11" type="ORF">CLV80_104218</name>
</gene>
<protein>
    <recommendedName>
        <fullName evidence="7">DNA 3'-5' helicase</fullName>
        <ecNumber evidence="7">5.6.2.4</ecNumber>
    </recommendedName>
</protein>
<comment type="caution">
    <text evidence="11">The sequence shown here is derived from an EMBL/GenBank/DDBJ whole genome shotgun (WGS) entry which is preliminary data.</text>
</comment>
<dbReference type="SUPFAM" id="SSF57783">
    <property type="entry name" value="Zinc beta-ribbon"/>
    <property type="match status" value="1"/>
</dbReference>
<keyword evidence="3 9" id="KW-0347">Helicase</keyword>